<dbReference type="AlphaFoldDB" id="A0A3T0EAZ3"/>
<dbReference type="EMBL" id="CP018911">
    <property type="protein sequence ID" value="AZU04377.1"/>
    <property type="molecule type" value="Genomic_DNA"/>
</dbReference>
<dbReference type="InterPro" id="IPR051783">
    <property type="entry name" value="NAD(P)-dependent_oxidoreduct"/>
</dbReference>
<dbReference type="Proteomes" id="UP000286954">
    <property type="component" value="Chromosome"/>
</dbReference>
<evidence type="ECO:0000313" key="2">
    <source>
        <dbReference type="Proteomes" id="UP000286954"/>
    </source>
</evidence>
<dbReference type="InterPro" id="IPR001509">
    <property type="entry name" value="Epimerase_deHydtase"/>
</dbReference>
<dbReference type="GO" id="GO:0005737">
    <property type="term" value="C:cytoplasm"/>
    <property type="evidence" value="ECO:0007669"/>
    <property type="project" value="TreeGrafter"/>
</dbReference>
<evidence type="ECO:0000313" key="1">
    <source>
        <dbReference type="EMBL" id="AZU04377.1"/>
    </source>
</evidence>
<proteinExistence type="predicted"/>
<accession>A0A3T0EAZ3</accession>
<reference evidence="1 2" key="1">
    <citation type="submission" date="2016-12" db="EMBL/GenBank/DDBJ databases">
        <title>The genome of dimorphic prosthecate Glycocaulis alkaliphilus 6b-8t, isolated from crude oil dictates its adaptability in petroleum environments.</title>
        <authorList>
            <person name="Wu X.-L."/>
            <person name="Geng S."/>
        </authorList>
    </citation>
    <scope>NUCLEOTIDE SEQUENCE [LARGE SCALE GENOMIC DNA]</scope>
    <source>
        <strain evidence="1 2">6B-8</strain>
    </source>
</reference>
<dbReference type="GO" id="GO:0004029">
    <property type="term" value="F:aldehyde dehydrogenase (NAD+) activity"/>
    <property type="evidence" value="ECO:0007669"/>
    <property type="project" value="TreeGrafter"/>
</dbReference>
<dbReference type="SUPFAM" id="SSF51735">
    <property type="entry name" value="NAD(P)-binding Rossmann-fold domains"/>
    <property type="match status" value="1"/>
</dbReference>
<dbReference type="PANTHER" id="PTHR48079:SF6">
    <property type="entry name" value="NAD(P)-BINDING DOMAIN-CONTAINING PROTEIN-RELATED"/>
    <property type="match status" value="1"/>
</dbReference>
<dbReference type="Pfam" id="PF01370">
    <property type="entry name" value="Epimerase"/>
    <property type="match status" value="1"/>
</dbReference>
<organism evidence="1 2">
    <name type="scientific">Glycocaulis alkaliphilus</name>
    <dbReference type="NCBI Taxonomy" id="1434191"/>
    <lineage>
        <taxon>Bacteria</taxon>
        <taxon>Pseudomonadati</taxon>
        <taxon>Pseudomonadota</taxon>
        <taxon>Alphaproteobacteria</taxon>
        <taxon>Maricaulales</taxon>
        <taxon>Maricaulaceae</taxon>
        <taxon>Glycocaulis</taxon>
    </lineage>
</organism>
<name>A0A3T0EAZ3_9PROT</name>
<keyword evidence="2" id="KW-1185">Reference proteome</keyword>
<dbReference type="Gene3D" id="3.40.50.720">
    <property type="entry name" value="NAD(P)-binding Rossmann-like Domain"/>
    <property type="match status" value="1"/>
</dbReference>
<sequence>MNILITGGSGFIGTVLATRLLEQGHRVRIFDKNPSATHQHVTRIGDIRDYDAVQSACSGMDAVIHLAAEHADDVDPVSLYYDVNVDGARNIARACTASGIATLIFTSTVAVYGLNAGVADEDAPPAPFNHYGKSKYAAEAVLAEWAESNAGSRLVIIRPSVVFGENNRGNVYNLIESIQKGRFIMVGGGANHKSMSYVENLVLFIVRAMSQTRPGVAIYNYADQPDLSSGEIVSIIHEALGKRQPRIRIPYWIGIAGGHALDLIAKLSGRRFPISAIRIKKFNASTEVSSAKARATGFEAPFSLRDGLTRMIEAEFHPSAEDGSKAPHG</sequence>
<protein>
    <submittedName>
        <fullName evidence="1">UDP-N-acetylglucosamine 4-epimerase</fullName>
    </submittedName>
</protein>
<dbReference type="PANTHER" id="PTHR48079">
    <property type="entry name" value="PROTEIN YEEZ"/>
    <property type="match status" value="1"/>
</dbReference>
<dbReference type="InterPro" id="IPR036291">
    <property type="entry name" value="NAD(P)-bd_dom_sf"/>
</dbReference>
<dbReference type="KEGG" id="gak:X907_1850"/>
<gene>
    <name evidence="1" type="ORF">X907_1850</name>
</gene>
<dbReference type="OrthoDB" id="9801785at2"/>
<dbReference type="RefSeq" id="WP_127567270.1">
    <property type="nucleotide sequence ID" value="NZ_BMFB01000003.1"/>
</dbReference>